<proteinExistence type="predicted"/>
<gene>
    <name evidence="1" type="ORF">EYF80_001228</name>
</gene>
<evidence type="ECO:0000313" key="2">
    <source>
        <dbReference type="Proteomes" id="UP000314294"/>
    </source>
</evidence>
<name>A0A4Z2JDW5_9TELE</name>
<reference evidence="1 2" key="1">
    <citation type="submission" date="2019-03" db="EMBL/GenBank/DDBJ databases">
        <title>First draft genome of Liparis tanakae, snailfish: a comprehensive survey of snailfish specific genes.</title>
        <authorList>
            <person name="Kim W."/>
            <person name="Song I."/>
            <person name="Jeong J.-H."/>
            <person name="Kim D."/>
            <person name="Kim S."/>
            <person name="Ryu S."/>
            <person name="Song J.Y."/>
            <person name="Lee S.K."/>
        </authorList>
    </citation>
    <scope>NUCLEOTIDE SEQUENCE [LARGE SCALE GENOMIC DNA]</scope>
    <source>
        <tissue evidence="1">Muscle</tissue>
    </source>
</reference>
<sequence>MLRQLLKQELQNLKLSMGVIILKTKLMYLLQYSYRHWRNTAIHSYADNKQHYRAVYAGKSETTTL</sequence>
<accession>A0A4Z2JDW5</accession>
<keyword evidence="2" id="KW-1185">Reference proteome</keyword>
<evidence type="ECO:0000313" key="1">
    <source>
        <dbReference type="EMBL" id="TNN88446.1"/>
    </source>
</evidence>
<comment type="caution">
    <text evidence="1">The sequence shown here is derived from an EMBL/GenBank/DDBJ whole genome shotgun (WGS) entry which is preliminary data.</text>
</comment>
<organism evidence="1 2">
    <name type="scientific">Liparis tanakae</name>
    <name type="common">Tanaka's snailfish</name>
    <dbReference type="NCBI Taxonomy" id="230148"/>
    <lineage>
        <taxon>Eukaryota</taxon>
        <taxon>Metazoa</taxon>
        <taxon>Chordata</taxon>
        <taxon>Craniata</taxon>
        <taxon>Vertebrata</taxon>
        <taxon>Euteleostomi</taxon>
        <taxon>Actinopterygii</taxon>
        <taxon>Neopterygii</taxon>
        <taxon>Teleostei</taxon>
        <taxon>Neoteleostei</taxon>
        <taxon>Acanthomorphata</taxon>
        <taxon>Eupercaria</taxon>
        <taxon>Perciformes</taxon>
        <taxon>Cottioidei</taxon>
        <taxon>Cottales</taxon>
        <taxon>Liparidae</taxon>
        <taxon>Liparis</taxon>
    </lineage>
</organism>
<dbReference type="Proteomes" id="UP000314294">
    <property type="component" value="Unassembled WGS sequence"/>
</dbReference>
<dbReference type="AlphaFoldDB" id="A0A4Z2JDW5"/>
<dbReference type="EMBL" id="SRLO01000005">
    <property type="protein sequence ID" value="TNN88446.1"/>
    <property type="molecule type" value="Genomic_DNA"/>
</dbReference>
<protein>
    <submittedName>
        <fullName evidence="1">Uncharacterized protein</fullName>
    </submittedName>
</protein>